<protein>
    <submittedName>
        <fullName evidence="2">Uncharacterized protein</fullName>
    </submittedName>
</protein>
<reference evidence="3" key="1">
    <citation type="submission" date="2013-09" db="EMBL/GenBank/DDBJ databases">
        <title>Corchorus olitorius genome sequencing.</title>
        <authorList>
            <person name="Alam M."/>
            <person name="Haque M.S."/>
            <person name="Islam M.S."/>
            <person name="Emdad E.M."/>
            <person name="Islam M.M."/>
            <person name="Ahmed B."/>
            <person name="Halim A."/>
            <person name="Hossen Q.M.M."/>
            <person name="Hossain M.Z."/>
            <person name="Ahmed R."/>
            <person name="Khan M.M."/>
            <person name="Islam R."/>
            <person name="Rashid M.M."/>
            <person name="Khan S.A."/>
            <person name="Rahman M.S."/>
            <person name="Alam M."/>
            <person name="Yahiya A.S."/>
            <person name="Khan M.S."/>
            <person name="Azam M.S."/>
            <person name="Haque T."/>
            <person name="Lashkar M.Z.H."/>
            <person name="Akhand A.I."/>
            <person name="Morshed G."/>
            <person name="Roy S."/>
            <person name="Uddin K.S."/>
            <person name="Rabeya T."/>
            <person name="Hossain A.S."/>
            <person name="Chowdhury A."/>
            <person name="Snigdha A.R."/>
            <person name="Mortoza M.S."/>
            <person name="Matin S.A."/>
            <person name="Hoque S.M.E."/>
            <person name="Islam M.K."/>
            <person name="Roy D.K."/>
            <person name="Haider R."/>
            <person name="Moosa M.M."/>
            <person name="Elias S.M."/>
            <person name="Hasan A.M."/>
            <person name="Jahan S."/>
            <person name="Shafiuddin M."/>
            <person name="Mahmood N."/>
            <person name="Shommy N.S."/>
        </authorList>
    </citation>
    <scope>NUCLEOTIDE SEQUENCE [LARGE SCALE GENOMIC DNA]</scope>
    <source>
        <strain evidence="3">cv. O-4</strain>
    </source>
</reference>
<evidence type="ECO:0000313" key="2">
    <source>
        <dbReference type="EMBL" id="OMO49571.1"/>
    </source>
</evidence>
<evidence type="ECO:0000256" key="1">
    <source>
        <dbReference type="SAM" id="MobiDB-lite"/>
    </source>
</evidence>
<feature type="compositionally biased region" description="Basic and acidic residues" evidence="1">
    <location>
        <begin position="45"/>
        <end position="65"/>
    </location>
</feature>
<gene>
    <name evidence="2" type="ORF">COLO4_38495</name>
</gene>
<proteinExistence type="predicted"/>
<feature type="region of interest" description="Disordered" evidence="1">
    <location>
        <begin position="41"/>
        <end position="76"/>
    </location>
</feature>
<organism evidence="2 3">
    <name type="scientific">Corchorus olitorius</name>
    <dbReference type="NCBI Taxonomy" id="93759"/>
    <lineage>
        <taxon>Eukaryota</taxon>
        <taxon>Viridiplantae</taxon>
        <taxon>Streptophyta</taxon>
        <taxon>Embryophyta</taxon>
        <taxon>Tracheophyta</taxon>
        <taxon>Spermatophyta</taxon>
        <taxon>Magnoliopsida</taxon>
        <taxon>eudicotyledons</taxon>
        <taxon>Gunneridae</taxon>
        <taxon>Pentapetalae</taxon>
        <taxon>rosids</taxon>
        <taxon>malvids</taxon>
        <taxon>Malvales</taxon>
        <taxon>Malvaceae</taxon>
        <taxon>Grewioideae</taxon>
        <taxon>Apeibeae</taxon>
        <taxon>Corchorus</taxon>
    </lineage>
</organism>
<name>A0A1R3FUP0_9ROSI</name>
<comment type="caution">
    <text evidence="2">The sequence shown here is derived from an EMBL/GenBank/DDBJ whole genome shotgun (WGS) entry which is preliminary data.</text>
</comment>
<dbReference type="Proteomes" id="UP000187203">
    <property type="component" value="Unassembled WGS sequence"/>
</dbReference>
<evidence type="ECO:0000313" key="3">
    <source>
        <dbReference type="Proteomes" id="UP000187203"/>
    </source>
</evidence>
<keyword evidence="3" id="KW-1185">Reference proteome</keyword>
<sequence>MPVTQTVHTKATQPIISHSTNAVGNSFTPGPVVSLVDNIATPNNEQRKESRRQPGEVDYGYKEVDKESEEFGSTTK</sequence>
<dbReference type="EMBL" id="AWUE01024842">
    <property type="protein sequence ID" value="OMO49571.1"/>
    <property type="molecule type" value="Genomic_DNA"/>
</dbReference>
<accession>A0A1R3FUP0</accession>
<dbReference type="AlphaFoldDB" id="A0A1R3FUP0"/>